<dbReference type="EMBL" id="JBHUGH010000005">
    <property type="protein sequence ID" value="MFD1912244.1"/>
    <property type="molecule type" value="Genomic_DNA"/>
</dbReference>
<keyword evidence="10" id="KW-1185">Reference proteome</keyword>
<evidence type="ECO:0000256" key="2">
    <source>
        <dbReference type="ARBA" id="ARBA00009853"/>
    </source>
</evidence>
<feature type="domain" description="EamA" evidence="8">
    <location>
        <begin position="154"/>
        <end position="284"/>
    </location>
</feature>
<sequence>MTGTDRILPGVMLMLGFCLTAPLIDVASKLAAATVPAGQITLARFVVQALLMLPVVLLMGLPMGAGPRALWLLFWRAAFSILATFFFVAAVAVMPIADALAIVFVEPFIILLLGWLIFGEEVGPRRLGASVIGFAGCLLVIQPSFAVFGAVAFYPLGTALFFALYMLATRRLSQVMHPVTMQLHTAVMAVVLCLPLLLAGHLGGVAALSLVLPAGIAWTWLGAVGVAATVSHMLITYALRFAPSATLAPLHYLELVSAVGLGYLVFGDFPDPLTWVGIAVIAGSGLYIIHRERSLQRHRPLSVPPLSAPEAPPAGSRAAE</sequence>
<feature type="transmembrane region" description="Helical" evidence="7">
    <location>
        <begin position="127"/>
        <end position="145"/>
    </location>
</feature>
<evidence type="ECO:0000256" key="4">
    <source>
        <dbReference type="ARBA" id="ARBA00022989"/>
    </source>
</evidence>
<feature type="transmembrane region" description="Helical" evidence="7">
    <location>
        <begin position="73"/>
        <end position="93"/>
    </location>
</feature>
<evidence type="ECO:0000313" key="9">
    <source>
        <dbReference type="EMBL" id="MFD1912244.1"/>
    </source>
</evidence>
<keyword evidence="4 7" id="KW-1133">Transmembrane helix</keyword>
<comment type="similarity">
    <text evidence="2">Belongs to the drug/metabolite transporter (DMT) superfamily. 10 TMS drug/metabolite exporter (DME) (TC 2.A.7.3) family.</text>
</comment>
<dbReference type="SUPFAM" id="SSF103481">
    <property type="entry name" value="Multidrug resistance efflux transporter EmrE"/>
    <property type="match status" value="2"/>
</dbReference>
<evidence type="ECO:0000256" key="7">
    <source>
        <dbReference type="SAM" id="Phobius"/>
    </source>
</evidence>
<feature type="compositionally biased region" description="Pro residues" evidence="6">
    <location>
        <begin position="302"/>
        <end position="312"/>
    </location>
</feature>
<feature type="transmembrane region" description="Helical" evidence="7">
    <location>
        <begin position="272"/>
        <end position="289"/>
    </location>
</feature>
<dbReference type="Gene3D" id="1.10.3730.20">
    <property type="match status" value="1"/>
</dbReference>
<dbReference type="InterPro" id="IPR000620">
    <property type="entry name" value="EamA_dom"/>
</dbReference>
<name>A0ABW4S613_9RHOB</name>
<dbReference type="InterPro" id="IPR037185">
    <property type="entry name" value="EmrE-like"/>
</dbReference>
<dbReference type="Proteomes" id="UP001597353">
    <property type="component" value="Unassembled WGS sequence"/>
</dbReference>
<accession>A0ABW4S613</accession>
<feature type="transmembrane region" description="Helical" evidence="7">
    <location>
        <begin position="99"/>
        <end position="118"/>
    </location>
</feature>
<feature type="transmembrane region" description="Helical" evidence="7">
    <location>
        <begin position="151"/>
        <end position="168"/>
    </location>
</feature>
<feature type="transmembrane region" description="Helical" evidence="7">
    <location>
        <begin position="42"/>
        <end position="61"/>
    </location>
</feature>
<dbReference type="PANTHER" id="PTHR22911">
    <property type="entry name" value="ACYL-MALONYL CONDENSING ENZYME-RELATED"/>
    <property type="match status" value="1"/>
</dbReference>
<feature type="transmembrane region" description="Helical" evidence="7">
    <location>
        <begin position="218"/>
        <end position="239"/>
    </location>
</feature>
<dbReference type="RefSeq" id="WP_390260711.1">
    <property type="nucleotide sequence ID" value="NZ_JBHUGH010000005.1"/>
</dbReference>
<feature type="domain" description="EamA" evidence="8">
    <location>
        <begin position="9"/>
        <end position="141"/>
    </location>
</feature>
<evidence type="ECO:0000256" key="3">
    <source>
        <dbReference type="ARBA" id="ARBA00022692"/>
    </source>
</evidence>
<organism evidence="9 10">
    <name type="scientific">Halodurantibacterium flavum</name>
    <dbReference type="NCBI Taxonomy" id="1382802"/>
    <lineage>
        <taxon>Bacteria</taxon>
        <taxon>Pseudomonadati</taxon>
        <taxon>Pseudomonadota</taxon>
        <taxon>Alphaproteobacteria</taxon>
        <taxon>Rhodobacterales</taxon>
        <taxon>Paracoccaceae</taxon>
        <taxon>Halodurantibacterium</taxon>
    </lineage>
</organism>
<keyword evidence="5 7" id="KW-0472">Membrane</keyword>
<feature type="transmembrane region" description="Helical" evidence="7">
    <location>
        <begin position="246"/>
        <end position="266"/>
    </location>
</feature>
<evidence type="ECO:0000256" key="6">
    <source>
        <dbReference type="SAM" id="MobiDB-lite"/>
    </source>
</evidence>
<comment type="subcellular location">
    <subcellularLocation>
        <location evidence="1">Membrane</location>
        <topology evidence="1">Multi-pass membrane protein</topology>
    </subcellularLocation>
</comment>
<dbReference type="Pfam" id="PF00892">
    <property type="entry name" value="EamA"/>
    <property type="match status" value="2"/>
</dbReference>
<protein>
    <submittedName>
        <fullName evidence="9">DMT family transporter</fullName>
    </submittedName>
</protein>
<comment type="caution">
    <text evidence="9">The sequence shown here is derived from an EMBL/GenBank/DDBJ whole genome shotgun (WGS) entry which is preliminary data.</text>
</comment>
<evidence type="ECO:0000256" key="5">
    <source>
        <dbReference type="ARBA" id="ARBA00023136"/>
    </source>
</evidence>
<feature type="region of interest" description="Disordered" evidence="6">
    <location>
        <begin position="301"/>
        <end position="320"/>
    </location>
</feature>
<gene>
    <name evidence="9" type="ORF">ACFSGJ_08455</name>
</gene>
<evidence type="ECO:0000256" key="1">
    <source>
        <dbReference type="ARBA" id="ARBA00004141"/>
    </source>
</evidence>
<dbReference type="PANTHER" id="PTHR22911:SF6">
    <property type="entry name" value="SOLUTE CARRIER FAMILY 35 MEMBER G1"/>
    <property type="match status" value="1"/>
</dbReference>
<feature type="transmembrane region" description="Helical" evidence="7">
    <location>
        <begin position="189"/>
        <end position="212"/>
    </location>
</feature>
<keyword evidence="3 7" id="KW-0812">Transmembrane</keyword>
<evidence type="ECO:0000259" key="8">
    <source>
        <dbReference type="Pfam" id="PF00892"/>
    </source>
</evidence>
<reference evidence="10" key="1">
    <citation type="journal article" date="2019" name="Int. J. Syst. Evol. Microbiol.">
        <title>The Global Catalogue of Microorganisms (GCM) 10K type strain sequencing project: providing services to taxonomists for standard genome sequencing and annotation.</title>
        <authorList>
            <consortium name="The Broad Institute Genomics Platform"/>
            <consortium name="The Broad Institute Genome Sequencing Center for Infectious Disease"/>
            <person name="Wu L."/>
            <person name="Ma J."/>
        </authorList>
    </citation>
    <scope>NUCLEOTIDE SEQUENCE [LARGE SCALE GENOMIC DNA]</scope>
    <source>
        <strain evidence="10">CGMCC 4.7242</strain>
    </source>
</reference>
<proteinExistence type="inferred from homology"/>
<evidence type="ECO:0000313" key="10">
    <source>
        <dbReference type="Proteomes" id="UP001597353"/>
    </source>
</evidence>